<reference evidence="2 3" key="2">
    <citation type="submission" date="2020-07" db="EMBL/GenBank/DDBJ databases">
        <title>Genome assembly of wild tea tree DASZ reveals pedigree and selection history of tea varieties.</title>
        <authorList>
            <person name="Zhang W."/>
        </authorList>
    </citation>
    <scope>NUCLEOTIDE SEQUENCE [LARGE SCALE GENOMIC DNA]</scope>
    <source>
        <strain evidence="3">cv. G240</strain>
        <tissue evidence="2">Leaf</tissue>
    </source>
</reference>
<evidence type="ECO:0000313" key="2">
    <source>
        <dbReference type="EMBL" id="KAF5957528.1"/>
    </source>
</evidence>
<dbReference type="InterPro" id="IPR036273">
    <property type="entry name" value="CRAL/TRIO_N_dom_sf"/>
</dbReference>
<accession>A0A7J7I098</accession>
<dbReference type="Pfam" id="PF00650">
    <property type="entry name" value="CRAL_TRIO"/>
    <property type="match status" value="1"/>
</dbReference>
<feature type="domain" description="CRAL-TRIO" evidence="1">
    <location>
        <begin position="129"/>
        <end position="285"/>
    </location>
</feature>
<proteinExistence type="predicted"/>
<gene>
    <name evidence="2" type="ORF">HYC85_004753</name>
</gene>
<sequence length="287" mass="32752">MYVYTILKSVETSNFSLSPKKMALNLCPSLRHQCVPPLHSNRPIRPQKLSVHSRISHPIKSHKLVTDVKEKLEKYHPILPVGKNGRDDEDMIRWFLKDRKFSVEDTVSKLAKAIKWRQEFGVSELSEESVRSVAETGKGFVHDFLDVHGRPVLIVVASKHFPAKQNPIEDEKLCVFLVEKALSRLPAGKEDILGIFDLRGFGTENTDLKFITFVFDVFYSYYPMRLGQVLFVGAPFIFKPIWQLAKPLLKSYSSLLGFENIVELDFPVPKLQKGHKFGALTPETICN</sequence>
<dbReference type="SUPFAM" id="SSF46938">
    <property type="entry name" value="CRAL/TRIO N-terminal domain"/>
    <property type="match status" value="1"/>
</dbReference>
<dbReference type="SUPFAM" id="SSF52087">
    <property type="entry name" value="CRAL/TRIO domain"/>
    <property type="match status" value="1"/>
</dbReference>
<name>A0A7J7I098_CAMSI</name>
<dbReference type="EMBL" id="JACBKZ010000002">
    <property type="protein sequence ID" value="KAF5957528.1"/>
    <property type="molecule type" value="Genomic_DNA"/>
</dbReference>
<keyword evidence="3" id="KW-1185">Reference proteome</keyword>
<reference evidence="3" key="1">
    <citation type="journal article" date="2020" name="Nat. Commun.">
        <title>Genome assembly of wild tea tree DASZ reveals pedigree and selection history of tea varieties.</title>
        <authorList>
            <person name="Zhang W."/>
            <person name="Zhang Y."/>
            <person name="Qiu H."/>
            <person name="Guo Y."/>
            <person name="Wan H."/>
            <person name="Zhang X."/>
            <person name="Scossa F."/>
            <person name="Alseekh S."/>
            <person name="Zhang Q."/>
            <person name="Wang P."/>
            <person name="Xu L."/>
            <person name="Schmidt M.H."/>
            <person name="Jia X."/>
            <person name="Li D."/>
            <person name="Zhu A."/>
            <person name="Guo F."/>
            <person name="Chen W."/>
            <person name="Ni D."/>
            <person name="Usadel B."/>
            <person name="Fernie A.R."/>
            <person name="Wen W."/>
        </authorList>
    </citation>
    <scope>NUCLEOTIDE SEQUENCE [LARGE SCALE GENOMIC DNA]</scope>
    <source>
        <strain evidence="3">cv. G240</strain>
    </source>
</reference>
<protein>
    <recommendedName>
        <fullName evidence="1">CRAL-TRIO domain-containing protein</fullName>
    </recommendedName>
</protein>
<dbReference type="CDD" id="cd00170">
    <property type="entry name" value="SEC14"/>
    <property type="match status" value="1"/>
</dbReference>
<dbReference type="InterPro" id="IPR036865">
    <property type="entry name" value="CRAL-TRIO_dom_sf"/>
</dbReference>
<comment type="caution">
    <text evidence="2">The sequence shown here is derived from an EMBL/GenBank/DDBJ whole genome shotgun (WGS) entry which is preliminary data.</text>
</comment>
<evidence type="ECO:0000313" key="3">
    <source>
        <dbReference type="Proteomes" id="UP000593564"/>
    </source>
</evidence>
<dbReference type="InterPro" id="IPR001251">
    <property type="entry name" value="CRAL-TRIO_dom"/>
</dbReference>
<organism evidence="2 3">
    <name type="scientific">Camellia sinensis</name>
    <name type="common">Tea plant</name>
    <name type="synonym">Thea sinensis</name>
    <dbReference type="NCBI Taxonomy" id="4442"/>
    <lineage>
        <taxon>Eukaryota</taxon>
        <taxon>Viridiplantae</taxon>
        <taxon>Streptophyta</taxon>
        <taxon>Embryophyta</taxon>
        <taxon>Tracheophyta</taxon>
        <taxon>Spermatophyta</taxon>
        <taxon>Magnoliopsida</taxon>
        <taxon>eudicotyledons</taxon>
        <taxon>Gunneridae</taxon>
        <taxon>Pentapetalae</taxon>
        <taxon>asterids</taxon>
        <taxon>Ericales</taxon>
        <taxon>Theaceae</taxon>
        <taxon>Camellia</taxon>
    </lineage>
</organism>
<dbReference type="Proteomes" id="UP000593564">
    <property type="component" value="Unassembled WGS sequence"/>
</dbReference>
<dbReference type="PANTHER" id="PTHR47556">
    <property type="entry name" value="SEC14P-LIKE PHOSPHATIDYLINOSITOL TRANSFER FAMILY PROTEIN"/>
    <property type="match status" value="1"/>
</dbReference>
<dbReference type="Gene3D" id="3.40.525.10">
    <property type="entry name" value="CRAL-TRIO lipid binding domain"/>
    <property type="match status" value="1"/>
</dbReference>
<dbReference type="PANTHER" id="PTHR47556:SF1">
    <property type="entry name" value="SEC14P-LIKE PHOSPHATIDYLINOSITOL TRANSFER FAMILY PROTEIN"/>
    <property type="match status" value="1"/>
</dbReference>
<dbReference type="PROSITE" id="PS50191">
    <property type="entry name" value="CRAL_TRIO"/>
    <property type="match status" value="1"/>
</dbReference>
<evidence type="ECO:0000259" key="1">
    <source>
        <dbReference type="PROSITE" id="PS50191"/>
    </source>
</evidence>
<dbReference type="SMART" id="SM00516">
    <property type="entry name" value="SEC14"/>
    <property type="match status" value="1"/>
</dbReference>
<dbReference type="AlphaFoldDB" id="A0A7J7I098"/>